<reference evidence="11" key="1">
    <citation type="journal article" date="2021" name="G3 (Bethesda)">
        <title>Genome and transcriptome analysis of the beet armyworm Spodoptera exigua reveals targets for pest control. .</title>
        <authorList>
            <person name="Simon S."/>
            <person name="Breeschoten T."/>
            <person name="Jansen H.J."/>
            <person name="Dirks R.P."/>
            <person name="Schranz M.E."/>
            <person name="Ros V.I.D."/>
        </authorList>
    </citation>
    <scope>NUCLEOTIDE SEQUENCE</scope>
    <source>
        <strain evidence="11">TB_SE_WUR_2020</strain>
    </source>
</reference>
<evidence type="ECO:0000256" key="5">
    <source>
        <dbReference type="ARBA" id="ARBA00023242"/>
    </source>
</evidence>
<dbReference type="PROSITE" id="PS00027">
    <property type="entry name" value="HOMEOBOX_1"/>
    <property type="match status" value="1"/>
</dbReference>
<proteinExistence type="inferred from homology"/>
<dbReference type="InterPro" id="IPR009057">
    <property type="entry name" value="Homeodomain-like_sf"/>
</dbReference>
<dbReference type="SUPFAM" id="SSF46689">
    <property type="entry name" value="Homeodomain-like"/>
    <property type="match status" value="1"/>
</dbReference>
<sequence length="377" mass="42978">MRYQLYLRNRASANFQKASADCNTGKENMDTQMNYKQHNTRKKMKRFRSAFTTDQVNYLEKQYQKCPYISNDQREEIAAKLHISERAIKIWFQNRRMKEKREGGGLEFDNEQIRHAEYTKYSKRLLNNVIKSSFFEPLPSETLLNGKDLNENFITNHSTDNIDQMIPLINSELSTASAAQNTVSTAKIEQNSVLISTDALSTESGTTAEKSINLSKKCDGEKLSKTVMKKQASQMELDESKSNQSNNSIQQEKTEKLTTDNKIYEPVSTTTEITSNNPGLTSVPTVPSLYPQNYFPMVWNQMDVSVNPSASISAPSTLLVNNVSSSQDKVVIKKCWHCDPNIRQLMAQVPYTFLQQNPNYQYFITAVPLQDPSTKLP</sequence>
<evidence type="ECO:0000256" key="8">
    <source>
        <dbReference type="RuleBase" id="RU000682"/>
    </source>
</evidence>
<evidence type="ECO:0000313" key="11">
    <source>
        <dbReference type="EMBL" id="KAH9630401.1"/>
    </source>
</evidence>
<comment type="similarity">
    <text evidence="6">Belongs to the even-skipped homeobox family.</text>
</comment>
<dbReference type="PROSITE" id="PS50071">
    <property type="entry name" value="HOMEOBOX_2"/>
    <property type="match status" value="1"/>
</dbReference>
<organism evidence="11 12">
    <name type="scientific">Spodoptera exigua</name>
    <name type="common">Beet armyworm</name>
    <name type="synonym">Noctua fulgens</name>
    <dbReference type="NCBI Taxonomy" id="7107"/>
    <lineage>
        <taxon>Eukaryota</taxon>
        <taxon>Metazoa</taxon>
        <taxon>Ecdysozoa</taxon>
        <taxon>Arthropoda</taxon>
        <taxon>Hexapoda</taxon>
        <taxon>Insecta</taxon>
        <taxon>Pterygota</taxon>
        <taxon>Neoptera</taxon>
        <taxon>Endopterygota</taxon>
        <taxon>Lepidoptera</taxon>
        <taxon>Glossata</taxon>
        <taxon>Ditrysia</taxon>
        <taxon>Noctuoidea</taxon>
        <taxon>Noctuidae</taxon>
        <taxon>Amphipyrinae</taxon>
        <taxon>Spodoptera</taxon>
    </lineage>
</organism>
<dbReference type="InterPro" id="IPR017970">
    <property type="entry name" value="Homeobox_CS"/>
</dbReference>
<feature type="compositionally biased region" description="Low complexity" evidence="9">
    <location>
        <begin position="242"/>
        <end position="251"/>
    </location>
</feature>
<dbReference type="Proteomes" id="UP000814243">
    <property type="component" value="Unassembled WGS sequence"/>
</dbReference>
<evidence type="ECO:0000256" key="2">
    <source>
        <dbReference type="ARBA" id="ARBA00022473"/>
    </source>
</evidence>
<keyword evidence="2" id="KW-0217">Developmental protein</keyword>
<dbReference type="InterPro" id="IPR001356">
    <property type="entry name" value="HD"/>
</dbReference>
<dbReference type="GO" id="GO:0005634">
    <property type="term" value="C:nucleus"/>
    <property type="evidence" value="ECO:0007669"/>
    <property type="project" value="UniProtKB-SubCell"/>
</dbReference>
<dbReference type="InterPro" id="IPR052002">
    <property type="entry name" value="Even-skipped_HD"/>
</dbReference>
<protein>
    <recommendedName>
        <fullName evidence="10">Homeobox domain-containing protein</fullName>
    </recommendedName>
</protein>
<feature type="domain" description="Homeobox" evidence="10">
    <location>
        <begin position="42"/>
        <end position="102"/>
    </location>
</feature>
<dbReference type="GO" id="GO:0000978">
    <property type="term" value="F:RNA polymerase II cis-regulatory region sequence-specific DNA binding"/>
    <property type="evidence" value="ECO:0007669"/>
    <property type="project" value="TreeGrafter"/>
</dbReference>
<dbReference type="CDD" id="cd00086">
    <property type="entry name" value="homeodomain"/>
    <property type="match status" value="1"/>
</dbReference>
<dbReference type="GO" id="GO:0000981">
    <property type="term" value="F:DNA-binding transcription factor activity, RNA polymerase II-specific"/>
    <property type="evidence" value="ECO:0007669"/>
    <property type="project" value="InterPro"/>
</dbReference>
<evidence type="ECO:0000256" key="6">
    <source>
        <dbReference type="ARBA" id="ARBA00038449"/>
    </source>
</evidence>
<evidence type="ECO:0000256" key="1">
    <source>
        <dbReference type="ARBA" id="ARBA00004123"/>
    </source>
</evidence>
<evidence type="ECO:0000256" key="4">
    <source>
        <dbReference type="ARBA" id="ARBA00023155"/>
    </source>
</evidence>
<keyword evidence="3 7" id="KW-0238">DNA-binding</keyword>
<dbReference type="AlphaFoldDB" id="A0A922M4U9"/>
<evidence type="ECO:0000313" key="12">
    <source>
        <dbReference type="Proteomes" id="UP000814243"/>
    </source>
</evidence>
<evidence type="ECO:0000259" key="10">
    <source>
        <dbReference type="PROSITE" id="PS50071"/>
    </source>
</evidence>
<evidence type="ECO:0000256" key="7">
    <source>
        <dbReference type="PROSITE-ProRule" id="PRU00108"/>
    </source>
</evidence>
<comment type="subcellular location">
    <subcellularLocation>
        <location evidence="1 7 8">Nucleus</location>
    </subcellularLocation>
</comment>
<dbReference type="OrthoDB" id="6159439at2759"/>
<dbReference type="SMART" id="SM00389">
    <property type="entry name" value="HOX"/>
    <property type="match status" value="1"/>
</dbReference>
<keyword evidence="5 7" id="KW-0539">Nucleus</keyword>
<dbReference type="EMBL" id="JACEFF010000825">
    <property type="protein sequence ID" value="KAH9630401.1"/>
    <property type="molecule type" value="Genomic_DNA"/>
</dbReference>
<feature type="DNA-binding region" description="Homeobox" evidence="7">
    <location>
        <begin position="44"/>
        <end position="103"/>
    </location>
</feature>
<dbReference type="Gene3D" id="1.10.10.60">
    <property type="entry name" value="Homeodomain-like"/>
    <property type="match status" value="1"/>
</dbReference>
<gene>
    <name evidence="11" type="ORF">HF086_016119</name>
</gene>
<accession>A0A922M4U9</accession>
<comment type="caution">
    <text evidence="11">The sequence shown here is derived from an EMBL/GenBank/DDBJ whole genome shotgun (WGS) entry which is preliminary data.</text>
</comment>
<dbReference type="Pfam" id="PF00046">
    <property type="entry name" value="Homeodomain"/>
    <property type="match status" value="1"/>
</dbReference>
<evidence type="ECO:0000256" key="9">
    <source>
        <dbReference type="SAM" id="MobiDB-lite"/>
    </source>
</evidence>
<dbReference type="PANTHER" id="PTHR46294">
    <property type="entry name" value="SEGMENTATION PROTEIN EVEN-SKIPPED"/>
    <property type="match status" value="1"/>
</dbReference>
<name>A0A922M4U9_SPOEX</name>
<feature type="region of interest" description="Disordered" evidence="9">
    <location>
        <begin position="225"/>
        <end position="261"/>
    </location>
</feature>
<evidence type="ECO:0000256" key="3">
    <source>
        <dbReference type="ARBA" id="ARBA00023125"/>
    </source>
</evidence>
<dbReference type="PANTHER" id="PTHR46294:SF4">
    <property type="entry name" value="SEGMENTATION PROTEIN EVEN-SKIPPED"/>
    <property type="match status" value="1"/>
</dbReference>
<keyword evidence="4 7" id="KW-0371">Homeobox</keyword>
<feature type="compositionally biased region" description="Basic and acidic residues" evidence="9">
    <location>
        <begin position="252"/>
        <end position="261"/>
    </location>
</feature>